<dbReference type="SMART" id="SM00382">
    <property type="entry name" value="AAA"/>
    <property type="match status" value="1"/>
</dbReference>
<dbReference type="Gene3D" id="1.20.1560.10">
    <property type="entry name" value="ABC transporter type 1, transmembrane domain"/>
    <property type="match status" value="1"/>
</dbReference>
<evidence type="ECO:0000256" key="8">
    <source>
        <dbReference type="ARBA" id="ARBA00023136"/>
    </source>
</evidence>
<dbReference type="PANTHER" id="PTHR43394">
    <property type="entry name" value="ATP-DEPENDENT PERMEASE MDL1, MITOCHONDRIAL"/>
    <property type="match status" value="1"/>
</dbReference>
<name>A0A919XYC4_9BACL</name>
<evidence type="ECO:0000313" key="13">
    <source>
        <dbReference type="Proteomes" id="UP000678895"/>
    </source>
</evidence>
<dbReference type="InterPro" id="IPR003439">
    <property type="entry name" value="ABC_transporter-like_ATP-bd"/>
</dbReference>
<feature type="transmembrane region" description="Helical" evidence="9">
    <location>
        <begin position="162"/>
        <end position="181"/>
    </location>
</feature>
<evidence type="ECO:0000256" key="9">
    <source>
        <dbReference type="SAM" id="Phobius"/>
    </source>
</evidence>
<evidence type="ECO:0000259" key="11">
    <source>
        <dbReference type="PROSITE" id="PS50929"/>
    </source>
</evidence>
<feature type="transmembrane region" description="Helical" evidence="9">
    <location>
        <begin position="246"/>
        <end position="268"/>
    </location>
</feature>
<evidence type="ECO:0000256" key="4">
    <source>
        <dbReference type="ARBA" id="ARBA00022692"/>
    </source>
</evidence>
<dbReference type="InterPro" id="IPR027417">
    <property type="entry name" value="P-loop_NTPase"/>
</dbReference>
<keyword evidence="5" id="KW-0547">Nucleotide-binding</keyword>
<organism evidence="12 13">
    <name type="scientific">Paenibacillus apis</name>
    <dbReference type="NCBI Taxonomy" id="1792174"/>
    <lineage>
        <taxon>Bacteria</taxon>
        <taxon>Bacillati</taxon>
        <taxon>Bacillota</taxon>
        <taxon>Bacilli</taxon>
        <taxon>Bacillales</taxon>
        <taxon>Paenibacillaceae</taxon>
        <taxon>Paenibacillus</taxon>
    </lineage>
</organism>
<keyword evidence="7 9" id="KW-1133">Transmembrane helix</keyword>
<feature type="transmembrane region" description="Helical" evidence="9">
    <location>
        <begin position="140"/>
        <end position="156"/>
    </location>
</feature>
<dbReference type="EMBL" id="BORS01000003">
    <property type="protein sequence ID" value="GIO41282.1"/>
    <property type="molecule type" value="Genomic_DNA"/>
</dbReference>
<dbReference type="PANTHER" id="PTHR43394:SF1">
    <property type="entry name" value="ATP-BINDING CASSETTE SUB-FAMILY B MEMBER 10, MITOCHONDRIAL"/>
    <property type="match status" value="1"/>
</dbReference>
<dbReference type="GO" id="GO:0005524">
    <property type="term" value="F:ATP binding"/>
    <property type="evidence" value="ECO:0007669"/>
    <property type="project" value="UniProtKB-KW"/>
</dbReference>
<comment type="subcellular location">
    <subcellularLocation>
        <location evidence="1">Cell membrane</location>
        <topology evidence="1">Multi-pass membrane protein</topology>
    </subcellularLocation>
</comment>
<dbReference type="Proteomes" id="UP000678895">
    <property type="component" value="Unassembled WGS sequence"/>
</dbReference>
<keyword evidence="13" id="KW-1185">Reference proteome</keyword>
<dbReference type="GO" id="GO:0015421">
    <property type="term" value="F:ABC-type oligopeptide transporter activity"/>
    <property type="evidence" value="ECO:0007669"/>
    <property type="project" value="TreeGrafter"/>
</dbReference>
<feature type="transmembrane region" description="Helical" evidence="9">
    <location>
        <begin position="59"/>
        <end position="82"/>
    </location>
</feature>
<feature type="domain" description="ABC transporter" evidence="10">
    <location>
        <begin position="340"/>
        <end position="575"/>
    </location>
</feature>
<gene>
    <name evidence="12" type="ORF">J41TS4_10400</name>
</gene>
<comment type="caution">
    <text evidence="12">The sequence shown here is derived from an EMBL/GenBank/DDBJ whole genome shotgun (WGS) entry which is preliminary data.</text>
</comment>
<keyword evidence="4 9" id="KW-0812">Transmembrane</keyword>
<dbReference type="InterPro" id="IPR003593">
    <property type="entry name" value="AAA+_ATPase"/>
</dbReference>
<dbReference type="InterPro" id="IPR036640">
    <property type="entry name" value="ABC1_TM_sf"/>
</dbReference>
<dbReference type="FunFam" id="3.40.50.300:FF:000221">
    <property type="entry name" value="Multidrug ABC transporter ATP-binding protein"/>
    <property type="match status" value="1"/>
</dbReference>
<evidence type="ECO:0000256" key="1">
    <source>
        <dbReference type="ARBA" id="ARBA00004651"/>
    </source>
</evidence>
<keyword evidence="6" id="KW-0067">ATP-binding</keyword>
<reference evidence="12" key="1">
    <citation type="submission" date="2021-03" db="EMBL/GenBank/DDBJ databases">
        <title>Antimicrobial resistance genes in bacteria isolated from Japanese honey, and their potential for conferring macrolide and lincosamide resistance in the American foulbrood pathogen Paenibacillus larvae.</title>
        <authorList>
            <person name="Okamoto M."/>
            <person name="Kumagai M."/>
            <person name="Kanamori H."/>
            <person name="Takamatsu D."/>
        </authorList>
    </citation>
    <scope>NUCLEOTIDE SEQUENCE</scope>
    <source>
        <strain evidence="12">J41TS4</strain>
    </source>
</reference>
<dbReference type="Pfam" id="PF00664">
    <property type="entry name" value="ABC_membrane"/>
    <property type="match status" value="1"/>
</dbReference>
<evidence type="ECO:0000256" key="6">
    <source>
        <dbReference type="ARBA" id="ARBA00022840"/>
    </source>
</evidence>
<dbReference type="SUPFAM" id="SSF52540">
    <property type="entry name" value="P-loop containing nucleoside triphosphate hydrolases"/>
    <property type="match status" value="1"/>
</dbReference>
<proteinExistence type="predicted"/>
<dbReference type="SUPFAM" id="SSF90123">
    <property type="entry name" value="ABC transporter transmembrane region"/>
    <property type="match status" value="1"/>
</dbReference>
<dbReference type="GO" id="GO:0016887">
    <property type="term" value="F:ATP hydrolysis activity"/>
    <property type="evidence" value="ECO:0007669"/>
    <property type="project" value="InterPro"/>
</dbReference>
<feature type="domain" description="ABC transmembrane type-1" evidence="11">
    <location>
        <begin position="21"/>
        <end position="306"/>
    </location>
</feature>
<dbReference type="PROSITE" id="PS50929">
    <property type="entry name" value="ABC_TM1F"/>
    <property type="match status" value="1"/>
</dbReference>
<dbReference type="InterPro" id="IPR011527">
    <property type="entry name" value="ABC1_TM_dom"/>
</dbReference>
<dbReference type="PROSITE" id="PS50893">
    <property type="entry name" value="ABC_TRANSPORTER_2"/>
    <property type="match status" value="1"/>
</dbReference>
<evidence type="ECO:0000256" key="3">
    <source>
        <dbReference type="ARBA" id="ARBA00022475"/>
    </source>
</evidence>
<protein>
    <submittedName>
        <fullName evidence="12">ATPase</fullName>
    </submittedName>
</protein>
<evidence type="ECO:0000313" key="12">
    <source>
        <dbReference type="EMBL" id="GIO41282.1"/>
    </source>
</evidence>
<keyword evidence="8 9" id="KW-0472">Membrane</keyword>
<dbReference type="Pfam" id="PF00005">
    <property type="entry name" value="ABC_tran"/>
    <property type="match status" value="1"/>
</dbReference>
<keyword evidence="2" id="KW-0813">Transport</keyword>
<evidence type="ECO:0000256" key="2">
    <source>
        <dbReference type="ARBA" id="ARBA00022448"/>
    </source>
</evidence>
<dbReference type="CDD" id="cd18541">
    <property type="entry name" value="ABC_6TM_TmrB_like"/>
    <property type="match status" value="1"/>
</dbReference>
<keyword evidence="3" id="KW-1003">Cell membrane</keyword>
<evidence type="ECO:0000259" key="10">
    <source>
        <dbReference type="PROSITE" id="PS50893"/>
    </source>
</evidence>
<dbReference type="Gene3D" id="3.40.50.300">
    <property type="entry name" value="P-loop containing nucleotide triphosphate hydrolases"/>
    <property type="match status" value="1"/>
</dbReference>
<evidence type="ECO:0000256" key="7">
    <source>
        <dbReference type="ARBA" id="ARBA00022989"/>
    </source>
</evidence>
<evidence type="ECO:0000256" key="5">
    <source>
        <dbReference type="ARBA" id="ARBA00022741"/>
    </source>
</evidence>
<sequence length="584" mass="64234">MSVRGKTLLLNHMKAHFLFYLAAVLSLIAANVTFAYFPKVLGDFTDHLQSGELTRPDVGYYAILLVAIAIVYGLCFGIGQYINHRLGRIFEFRARQELFHHFTQLSESYYSRNGIGKLLSYVMNDVTGVRESIANGLNQMTNASVLIISVIVMMAASDIPALLILVCVLPLLAIPFLVIGFGPKIRDRSRRVQEALASMTESAEEQFEGVKVTKSFAAENIARDRFGASVDHILQRQLSLVKITSMFQAILPFTGAVSMAVAIAYGGLLVTRGQLSLGLFVALTLYLRMIMNPLRLIGNVINTMQRSRASLDRLNRLLAVEPEIKEGNDTLPPSEQHLGIDIHHLTFAYPDAGEASLDDISFSIKPGETLGIVGRTGSGKTTLVKLLLRLYDAPRGTIYIGGRDIRDLSLSSLRTQIAYVPQDGFLFSTTIRDNIAFFNRDAELHEVEEASRLAELHESIAGFSDQFDTKLGERGLTLSGGQRQRTSLARGLIKSAPILLLDDSVSAVDAVTETKILANLRKSRQGKTTIIIAHRISAVKHADHILVLEDGKLSEQGTHKELLRLQGLYASLHKIQEGEGNHAG</sequence>
<accession>A0A919XYC4</accession>
<dbReference type="GO" id="GO:0005886">
    <property type="term" value="C:plasma membrane"/>
    <property type="evidence" value="ECO:0007669"/>
    <property type="project" value="UniProtKB-SubCell"/>
</dbReference>
<dbReference type="AlphaFoldDB" id="A0A919XYC4"/>
<dbReference type="InterPro" id="IPR039421">
    <property type="entry name" value="Type_1_exporter"/>
</dbReference>